<dbReference type="AlphaFoldDB" id="A0A7D6VE54"/>
<sequence length="148" mass="16129">MALGPEPALLRSEMPGANGVFTARAVAGVYDALATGTRLFSRRRIDAILRLQTPLPDRNLLLPMGWRLGYHSFPIPGAPKGFGHIGFVGSGGWADLDSGLAVGFVHNWLPEALRLPRDQFVLTRLLTPIVRAARARQDRIPSQLRPTA</sequence>
<proteinExistence type="predicted"/>
<dbReference type="EMBL" id="CP059399">
    <property type="protein sequence ID" value="QLY28056.1"/>
    <property type="molecule type" value="Genomic_DNA"/>
</dbReference>
<dbReference type="GO" id="GO:0016787">
    <property type="term" value="F:hydrolase activity"/>
    <property type="evidence" value="ECO:0007669"/>
    <property type="project" value="UniProtKB-KW"/>
</dbReference>
<name>A0A7D6VE54_9NOCA</name>
<dbReference type="InterPro" id="IPR012338">
    <property type="entry name" value="Beta-lactam/transpept-like"/>
</dbReference>
<keyword evidence="2" id="KW-0378">Hydrolase</keyword>
<organism evidence="2 3">
    <name type="scientific">Nocardia huaxiensis</name>
    <dbReference type="NCBI Taxonomy" id="2755382"/>
    <lineage>
        <taxon>Bacteria</taxon>
        <taxon>Bacillati</taxon>
        <taxon>Actinomycetota</taxon>
        <taxon>Actinomycetes</taxon>
        <taxon>Mycobacteriales</taxon>
        <taxon>Nocardiaceae</taxon>
        <taxon>Nocardia</taxon>
    </lineage>
</organism>
<protein>
    <submittedName>
        <fullName evidence="2">Serine hydrolase</fullName>
    </submittedName>
</protein>
<feature type="domain" description="Beta-lactamase-related" evidence="1">
    <location>
        <begin position="11"/>
        <end position="113"/>
    </location>
</feature>
<evidence type="ECO:0000313" key="2">
    <source>
        <dbReference type="EMBL" id="QLY28056.1"/>
    </source>
</evidence>
<evidence type="ECO:0000259" key="1">
    <source>
        <dbReference type="Pfam" id="PF00144"/>
    </source>
</evidence>
<dbReference type="Proteomes" id="UP000515512">
    <property type="component" value="Chromosome"/>
</dbReference>
<accession>A0A7D6VE54</accession>
<dbReference type="Pfam" id="PF00144">
    <property type="entry name" value="Beta-lactamase"/>
    <property type="match status" value="1"/>
</dbReference>
<dbReference type="PANTHER" id="PTHR43319">
    <property type="entry name" value="BETA-LACTAMASE-RELATED"/>
    <property type="match status" value="1"/>
</dbReference>
<dbReference type="InterPro" id="IPR001466">
    <property type="entry name" value="Beta-lactam-related"/>
</dbReference>
<dbReference type="PANTHER" id="PTHR43319:SF3">
    <property type="entry name" value="BETA-LACTAMASE-RELATED DOMAIN-CONTAINING PROTEIN"/>
    <property type="match status" value="1"/>
</dbReference>
<dbReference type="InterPro" id="IPR052907">
    <property type="entry name" value="Beta-lactamase/esterase"/>
</dbReference>
<keyword evidence="3" id="KW-1185">Reference proteome</keyword>
<gene>
    <name evidence="2" type="ORF">H0264_21910</name>
</gene>
<evidence type="ECO:0000313" key="3">
    <source>
        <dbReference type="Proteomes" id="UP000515512"/>
    </source>
</evidence>
<dbReference type="KEGG" id="nhu:H0264_21910"/>
<dbReference type="Gene3D" id="3.40.710.10">
    <property type="entry name" value="DD-peptidase/beta-lactamase superfamily"/>
    <property type="match status" value="1"/>
</dbReference>
<reference evidence="2 3" key="1">
    <citation type="submission" date="2020-07" db="EMBL/GenBank/DDBJ databases">
        <authorList>
            <person name="Zhuang K."/>
            <person name="Ran Y."/>
        </authorList>
    </citation>
    <scope>NUCLEOTIDE SEQUENCE [LARGE SCALE GENOMIC DNA]</scope>
    <source>
        <strain evidence="2 3">WCH-YHL-001</strain>
    </source>
</reference>
<dbReference type="SUPFAM" id="SSF56601">
    <property type="entry name" value="beta-lactamase/transpeptidase-like"/>
    <property type="match status" value="1"/>
</dbReference>